<gene>
    <name evidence="1" type="ORF">OWV82_003722</name>
</gene>
<keyword evidence="2" id="KW-1185">Reference proteome</keyword>
<name>A0ACC1YLV7_MELAZ</name>
<organism evidence="1 2">
    <name type="scientific">Melia azedarach</name>
    <name type="common">Chinaberry tree</name>
    <dbReference type="NCBI Taxonomy" id="155640"/>
    <lineage>
        <taxon>Eukaryota</taxon>
        <taxon>Viridiplantae</taxon>
        <taxon>Streptophyta</taxon>
        <taxon>Embryophyta</taxon>
        <taxon>Tracheophyta</taxon>
        <taxon>Spermatophyta</taxon>
        <taxon>Magnoliopsida</taxon>
        <taxon>eudicotyledons</taxon>
        <taxon>Gunneridae</taxon>
        <taxon>Pentapetalae</taxon>
        <taxon>rosids</taxon>
        <taxon>malvids</taxon>
        <taxon>Sapindales</taxon>
        <taxon>Meliaceae</taxon>
        <taxon>Melia</taxon>
    </lineage>
</organism>
<comment type="caution">
    <text evidence="1">The sequence shown here is derived from an EMBL/GenBank/DDBJ whole genome shotgun (WGS) entry which is preliminary data.</text>
</comment>
<reference evidence="1 2" key="1">
    <citation type="journal article" date="2023" name="Science">
        <title>Complex scaffold remodeling in plant triterpene biosynthesis.</title>
        <authorList>
            <person name="De La Pena R."/>
            <person name="Hodgson H."/>
            <person name="Liu J.C."/>
            <person name="Stephenson M.J."/>
            <person name="Martin A.C."/>
            <person name="Owen C."/>
            <person name="Harkess A."/>
            <person name="Leebens-Mack J."/>
            <person name="Jimenez L.E."/>
            <person name="Osbourn A."/>
            <person name="Sattely E.S."/>
        </authorList>
    </citation>
    <scope>NUCLEOTIDE SEQUENCE [LARGE SCALE GENOMIC DNA]</scope>
    <source>
        <strain evidence="2">cv. JPN11</strain>
        <tissue evidence="1">Leaf</tissue>
    </source>
</reference>
<accession>A0ACC1YLV7</accession>
<dbReference type="Proteomes" id="UP001164539">
    <property type="component" value="Chromosome 2"/>
</dbReference>
<dbReference type="EMBL" id="CM051395">
    <property type="protein sequence ID" value="KAJ4724776.1"/>
    <property type="molecule type" value="Genomic_DNA"/>
</dbReference>
<sequence length="440" mass="50359">MEPFSVLQFLKDKTILVTDATGFLAKIFVEKILRIQPNVKKLYLLVRASDANSATQRILNEVIKTDLFRTLRDIWGDNFDSFILEKVMAIPGDVSYQNFGIKDSNLIEEMWREIDLIVNCAATTNFDERYDVALETNTMGVFHVSSFAKNCVKIQMLLHVSTAYVCGERSGLIQEKSFFYGETLKWGNILDITTEQDLVEQKLSQLRTINTAEKAVTSIMKDYGIERAKLYGWPNAYVFTKAMGEMALCNSNSTNNLPTVIIRPTMVTSTYKEPFPGWVEGLRTIDGPIIGYGKGKLKCLLANPRTTFDLGTWWGTVLDSSAKFHGYIAIKYLLPLKGLKLVNSIFCRRFESIYRDYDRKIKFVIRLVKLYKPYMFFEGIFDDTNLEELRSAIRENGNGNSNASNISVELDVFNFDPQSIDWEDYFTNIHIPGVLRYVVK</sequence>
<protein>
    <submittedName>
        <fullName evidence="1">Fatty acyl-CoA reductase</fullName>
    </submittedName>
</protein>
<proteinExistence type="predicted"/>
<evidence type="ECO:0000313" key="2">
    <source>
        <dbReference type="Proteomes" id="UP001164539"/>
    </source>
</evidence>
<evidence type="ECO:0000313" key="1">
    <source>
        <dbReference type="EMBL" id="KAJ4724776.1"/>
    </source>
</evidence>